<dbReference type="InterPro" id="IPR001810">
    <property type="entry name" value="F-box_dom"/>
</dbReference>
<dbReference type="CDD" id="cd09917">
    <property type="entry name" value="F-box_SF"/>
    <property type="match status" value="1"/>
</dbReference>
<organism evidence="3 4">
    <name type="scientific">Fonsecaea multimorphosa CBS 102226</name>
    <dbReference type="NCBI Taxonomy" id="1442371"/>
    <lineage>
        <taxon>Eukaryota</taxon>
        <taxon>Fungi</taxon>
        <taxon>Dikarya</taxon>
        <taxon>Ascomycota</taxon>
        <taxon>Pezizomycotina</taxon>
        <taxon>Eurotiomycetes</taxon>
        <taxon>Chaetothyriomycetidae</taxon>
        <taxon>Chaetothyriales</taxon>
        <taxon>Herpotrichiellaceae</taxon>
        <taxon>Fonsecaea</taxon>
    </lineage>
</organism>
<dbReference type="SUPFAM" id="SSF81383">
    <property type="entry name" value="F-box domain"/>
    <property type="match status" value="1"/>
</dbReference>
<evidence type="ECO:0000313" key="4">
    <source>
        <dbReference type="Proteomes" id="UP000053411"/>
    </source>
</evidence>
<feature type="domain" description="F-box" evidence="2">
    <location>
        <begin position="48"/>
        <end position="93"/>
    </location>
</feature>
<gene>
    <name evidence="3" type="ORF">Z520_09729</name>
</gene>
<evidence type="ECO:0000259" key="2">
    <source>
        <dbReference type="PROSITE" id="PS50181"/>
    </source>
</evidence>
<dbReference type="VEuPathDB" id="FungiDB:Z520_09729"/>
<evidence type="ECO:0000313" key="3">
    <source>
        <dbReference type="EMBL" id="KIX94683.1"/>
    </source>
</evidence>
<dbReference type="Proteomes" id="UP000053411">
    <property type="component" value="Unassembled WGS sequence"/>
</dbReference>
<sequence>MDASGTVPKKGRKRLRQTLLTFSAHATSNPASQNSSLVSDRVGGTVRPSQPPTLPAEIWHRILEPLSTLGLKTMRLVCRDWSLIGAQYLFSTVYLNSYEKAWAGLRSICNSNYAPCVRRIVWNPLVLLEACLDGPVWRRRYQNLLEGLSQSEISALHREYIKLHSRRRDLFRSSAINPISKALRNLPHCYECVISDDYDLESTCLDPYVRKSVQGLLRELPGHAIWGLRPKWTVNYFGEYVQNNEVKQIMHTGIEVFKLLQHCASIKSLSVECWGESWFRITEPGRSLRKGSGVMHGYTIHGVYHSAIQNISLRLKCCRGGWLPGSQDQPPFYFEDAFGGMFSFPELRELSLEPVYTDPGPDFFEDPYTTEGDESSPEPEPEPNEDGSSAGSQSGESPQFHSTACELRECCPRPHWLTLDMMHSLYAKLDLGLVKLPKLEKLVVTNVTLDARCLLLWLCEQVQLPVSGLSICLQGTAFLFDLDPKTLFQGLAQLNVNLCYDPDKTFHYGNDPERTFHFGNAPDALILSDGNTIRHVPTSWTADLVVWSKYDIELLLWESPPVQMPPSSTFENLVVGPIDVRRRPSAFISMHRQWPSIELAYYTMPGVEGGICDWLPISPPESLTLLVYRPHRF</sequence>
<protein>
    <recommendedName>
        <fullName evidence="2">F-box domain-containing protein</fullName>
    </recommendedName>
</protein>
<reference evidence="3 4" key="1">
    <citation type="submission" date="2015-01" db="EMBL/GenBank/DDBJ databases">
        <title>The Genome Sequence of Fonsecaea multimorphosa CBS 102226.</title>
        <authorList>
            <consortium name="The Broad Institute Genomics Platform"/>
            <person name="Cuomo C."/>
            <person name="de Hoog S."/>
            <person name="Gorbushina A."/>
            <person name="Stielow B."/>
            <person name="Teixiera M."/>
            <person name="Abouelleil A."/>
            <person name="Chapman S.B."/>
            <person name="Priest M."/>
            <person name="Young S.K."/>
            <person name="Wortman J."/>
            <person name="Nusbaum C."/>
            <person name="Birren B."/>
        </authorList>
    </citation>
    <scope>NUCLEOTIDE SEQUENCE [LARGE SCALE GENOMIC DNA]</scope>
    <source>
        <strain evidence="3 4">CBS 102226</strain>
    </source>
</reference>
<feature type="compositionally biased region" description="Polar residues" evidence="1">
    <location>
        <begin position="390"/>
        <end position="399"/>
    </location>
</feature>
<feature type="compositionally biased region" description="Acidic residues" evidence="1">
    <location>
        <begin position="371"/>
        <end position="385"/>
    </location>
</feature>
<feature type="region of interest" description="Disordered" evidence="1">
    <location>
        <begin position="27"/>
        <end position="49"/>
    </location>
</feature>
<dbReference type="AlphaFoldDB" id="A0A0D2KD88"/>
<evidence type="ECO:0000256" key="1">
    <source>
        <dbReference type="SAM" id="MobiDB-lite"/>
    </source>
</evidence>
<proteinExistence type="predicted"/>
<feature type="region of interest" description="Disordered" evidence="1">
    <location>
        <begin position="362"/>
        <end position="399"/>
    </location>
</feature>
<keyword evidence="4" id="KW-1185">Reference proteome</keyword>
<dbReference type="InterPro" id="IPR036047">
    <property type="entry name" value="F-box-like_dom_sf"/>
</dbReference>
<feature type="compositionally biased region" description="Polar residues" evidence="1">
    <location>
        <begin position="27"/>
        <end position="38"/>
    </location>
</feature>
<accession>A0A0D2KD88</accession>
<dbReference type="RefSeq" id="XP_016628806.1">
    <property type="nucleotide sequence ID" value="XM_016780223.1"/>
</dbReference>
<name>A0A0D2KD88_9EURO</name>
<dbReference type="EMBL" id="KN848086">
    <property type="protein sequence ID" value="KIX94683.1"/>
    <property type="molecule type" value="Genomic_DNA"/>
</dbReference>
<dbReference type="OrthoDB" id="4159306at2759"/>
<dbReference type="PROSITE" id="PS50181">
    <property type="entry name" value="FBOX"/>
    <property type="match status" value="1"/>
</dbReference>
<dbReference type="GeneID" id="27715475"/>